<evidence type="ECO:0000313" key="12">
    <source>
        <dbReference type="Proteomes" id="UP000229681"/>
    </source>
</evidence>
<evidence type="ECO:0000256" key="7">
    <source>
        <dbReference type="ARBA" id="ARBA00046740"/>
    </source>
</evidence>
<dbReference type="AlphaFoldDB" id="A0A2M8PYK3"/>
<evidence type="ECO:0000256" key="5">
    <source>
        <dbReference type="ARBA" id="ARBA00023274"/>
    </source>
</evidence>
<keyword evidence="5 8" id="KW-0687">Ribonucleoprotein</keyword>
<reference evidence="11 12" key="1">
    <citation type="submission" date="2017-11" db="EMBL/GenBank/DDBJ databases">
        <title>Evolution of Phototrophy in the Chloroflexi Phylum Driven by Horizontal Gene Transfer.</title>
        <authorList>
            <person name="Ward L.M."/>
            <person name="Hemp J."/>
            <person name="Shih P.M."/>
            <person name="Mcglynn S.E."/>
            <person name="Fischer W."/>
        </authorList>
    </citation>
    <scope>NUCLEOTIDE SEQUENCE [LARGE SCALE GENOMIC DNA]</scope>
    <source>
        <strain evidence="10">CP1_1M</strain>
        <strain evidence="9">JP3_13</strain>
    </source>
</reference>
<organism evidence="10 11">
    <name type="scientific">Candidatus Thermofonsia Clade 1 bacterium</name>
    <dbReference type="NCBI Taxonomy" id="2364210"/>
    <lineage>
        <taxon>Bacteria</taxon>
        <taxon>Bacillati</taxon>
        <taxon>Chloroflexota</taxon>
        <taxon>Candidatus Thermofontia</taxon>
        <taxon>Candidatus Thermofonsia Clade 1</taxon>
    </lineage>
</organism>
<evidence type="ECO:0000256" key="8">
    <source>
        <dbReference type="HAMAP-Rule" id="MF_01302"/>
    </source>
</evidence>
<comment type="subunit">
    <text evidence="7 8">Part of the 30S ribosomal subunit. Contacts proteins S5 and S12.</text>
</comment>
<dbReference type="GO" id="GO:1990904">
    <property type="term" value="C:ribonucleoprotein complex"/>
    <property type="evidence" value="ECO:0007669"/>
    <property type="project" value="UniProtKB-KW"/>
</dbReference>
<evidence type="ECO:0000256" key="1">
    <source>
        <dbReference type="ARBA" id="ARBA00006471"/>
    </source>
</evidence>
<comment type="similarity">
    <text evidence="1 8">Belongs to the universal ribosomal protein uS8 family.</text>
</comment>
<protein>
    <recommendedName>
        <fullName evidence="6 8">Small ribosomal subunit protein uS8</fullName>
    </recommendedName>
</protein>
<evidence type="ECO:0000313" key="11">
    <source>
        <dbReference type="Proteomes" id="UP000228947"/>
    </source>
</evidence>
<dbReference type="EMBL" id="PGTM01000001">
    <property type="protein sequence ID" value="PJF37469.1"/>
    <property type="molecule type" value="Genomic_DNA"/>
</dbReference>
<dbReference type="FunFam" id="3.30.1490.10:FF:000001">
    <property type="entry name" value="30S ribosomal protein S8"/>
    <property type="match status" value="1"/>
</dbReference>
<dbReference type="GO" id="GO:0005737">
    <property type="term" value="C:cytoplasm"/>
    <property type="evidence" value="ECO:0007669"/>
    <property type="project" value="UniProtKB-ARBA"/>
</dbReference>
<dbReference type="HAMAP" id="MF_01302_B">
    <property type="entry name" value="Ribosomal_uS8_B"/>
    <property type="match status" value="1"/>
</dbReference>
<dbReference type="Gene3D" id="3.30.1490.10">
    <property type="match status" value="1"/>
</dbReference>
<dbReference type="Gene3D" id="3.30.1370.30">
    <property type="match status" value="1"/>
</dbReference>
<evidence type="ECO:0000313" key="10">
    <source>
        <dbReference type="EMBL" id="PJF42637.1"/>
    </source>
</evidence>
<dbReference type="GO" id="GO:0005840">
    <property type="term" value="C:ribosome"/>
    <property type="evidence" value="ECO:0007669"/>
    <property type="project" value="UniProtKB-KW"/>
</dbReference>
<keyword evidence="2 8" id="KW-0699">rRNA-binding</keyword>
<dbReference type="InterPro" id="IPR000630">
    <property type="entry name" value="Ribosomal_uS8"/>
</dbReference>
<accession>A0A2M8PYK3</accession>
<dbReference type="EMBL" id="PGTL01000012">
    <property type="protein sequence ID" value="PJF42637.1"/>
    <property type="molecule type" value="Genomic_DNA"/>
</dbReference>
<proteinExistence type="inferred from homology"/>
<evidence type="ECO:0000256" key="4">
    <source>
        <dbReference type="ARBA" id="ARBA00022980"/>
    </source>
</evidence>
<name>A0A2M8PYK3_9CHLR</name>
<dbReference type="PANTHER" id="PTHR11758">
    <property type="entry name" value="40S RIBOSOMAL PROTEIN S15A"/>
    <property type="match status" value="1"/>
</dbReference>
<comment type="caution">
    <text evidence="10">The sequence shown here is derived from an EMBL/GenBank/DDBJ whole genome shotgun (WGS) entry which is preliminary data.</text>
</comment>
<evidence type="ECO:0000256" key="2">
    <source>
        <dbReference type="ARBA" id="ARBA00022730"/>
    </source>
</evidence>
<dbReference type="FunFam" id="3.30.1370.30:FF:000002">
    <property type="entry name" value="30S ribosomal protein S8"/>
    <property type="match status" value="1"/>
</dbReference>
<dbReference type="GO" id="GO:0006412">
    <property type="term" value="P:translation"/>
    <property type="evidence" value="ECO:0007669"/>
    <property type="project" value="UniProtKB-UniRule"/>
</dbReference>
<dbReference type="GO" id="GO:0019843">
    <property type="term" value="F:rRNA binding"/>
    <property type="evidence" value="ECO:0007669"/>
    <property type="project" value="UniProtKB-UniRule"/>
</dbReference>
<gene>
    <name evidence="8" type="primary">rpsH</name>
    <name evidence="9" type="ORF">CUN49_00170</name>
    <name evidence="10" type="ORF">CUN50_03410</name>
</gene>
<keyword evidence="4 8" id="KW-0689">Ribosomal protein</keyword>
<accession>A0A2M8PIV1</accession>
<evidence type="ECO:0000256" key="3">
    <source>
        <dbReference type="ARBA" id="ARBA00022884"/>
    </source>
</evidence>
<dbReference type="Pfam" id="PF00410">
    <property type="entry name" value="Ribosomal_S8"/>
    <property type="match status" value="1"/>
</dbReference>
<sequence>MISDPIGDMFTRIRNALHVGAATVSMPSSKLKAGIAEILLRQGYIESYQVSEGTKPELTITLKYHGKRRERRPAITHIARVSRPSRRVYVGKREIPWVLSGMGIAIMTTPQGLMTGDEARRRGLGGEVIGVVW</sequence>
<dbReference type="GO" id="GO:0003735">
    <property type="term" value="F:structural constituent of ribosome"/>
    <property type="evidence" value="ECO:0007669"/>
    <property type="project" value="InterPro"/>
</dbReference>
<evidence type="ECO:0000313" key="9">
    <source>
        <dbReference type="EMBL" id="PJF37469.1"/>
    </source>
</evidence>
<dbReference type="NCBIfam" id="NF001109">
    <property type="entry name" value="PRK00136.1"/>
    <property type="match status" value="1"/>
</dbReference>
<evidence type="ECO:0000256" key="6">
    <source>
        <dbReference type="ARBA" id="ARBA00035258"/>
    </source>
</evidence>
<dbReference type="InterPro" id="IPR035987">
    <property type="entry name" value="Ribosomal_uS8_sf"/>
</dbReference>
<keyword evidence="3 8" id="KW-0694">RNA-binding</keyword>
<dbReference type="Proteomes" id="UP000228947">
    <property type="component" value="Unassembled WGS sequence"/>
</dbReference>
<dbReference type="Proteomes" id="UP000229681">
    <property type="component" value="Unassembled WGS sequence"/>
</dbReference>
<dbReference type="SUPFAM" id="SSF56047">
    <property type="entry name" value="Ribosomal protein S8"/>
    <property type="match status" value="1"/>
</dbReference>
<comment type="function">
    <text evidence="8">One of the primary rRNA binding proteins, it binds directly to 16S rRNA central domain where it helps coordinate assembly of the platform of the 30S subunit.</text>
</comment>